<evidence type="ECO:0000313" key="2">
    <source>
        <dbReference type="Proteomes" id="UP000183031"/>
    </source>
</evidence>
<dbReference type="RefSeq" id="WP_050501251.1">
    <property type="nucleotide sequence ID" value="NZ_CBCSIN010000010.1"/>
</dbReference>
<gene>
    <name evidence="1" type="ORF">SAMN02927935_03562</name>
</gene>
<dbReference type="EMBL" id="FMUT01000010">
    <property type="protein sequence ID" value="SCZ02643.1"/>
    <property type="molecule type" value="Genomic_DNA"/>
</dbReference>
<evidence type="ECO:0008006" key="3">
    <source>
        <dbReference type="Google" id="ProtNLM"/>
    </source>
</evidence>
<dbReference type="Proteomes" id="UP000183031">
    <property type="component" value="Unassembled WGS sequence"/>
</dbReference>
<reference evidence="1 2" key="1">
    <citation type="submission" date="2016-10" db="EMBL/GenBank/DDBJ databases">
        <authorList>
            <person name="Varghese N."/>
            <person name="Submissions S."/>
        </authorList>
    </citation>
    <scope>NUCLEOTIDE SEQUENCE [LARGE SCALE GENOMIC DNA]</scope>
    <source>
        <strain evidence="1 2">CGMCC 1.6853</strain>
    </source>
</reference>
<accession>A0A1G5KPQ5</accession>
<keyword evidence="2" id="KW-1185">Reference proteome</keyword>
<name>A0A1G5KPQ5_9GAMM</name>
<organism evidence="1 2">
    <name type="scientific">Serratia nematodiphila</name>
    <dbReference type="NCBI Taxonomy" id="458197"/>
    <lineage>
        <taxon>Bacteria</taxon>
        <taxon>Pseudomonadati</taxon>
        <taxon>Pseudomonadota</taxon>
        <taxon>Gammaproteobacteria</taxon>
        <taxon>Enterobacterales</taxon>
        <taxon>Yersiniaceae</taxon>
        <taxon>Serratia</taxon>
    </lineage>
</organism>
<proteinExistence type="predicted"/>
<comment type="caution">
    <text evidence="1">The sequence shown here is derived from an EMBL/GenBank/DDBJ whole genome shotgun (WGS) entry which is preliminary data.</text>
</comment>
<sequence length="249" mass="28193">MKLLMPCMACFQELGHPTNELTTFEFRDDGRYETCCTRGHKSVTVLQQQKFEILFDIGANAILDGYYREAVSSFTSSLERFYEFCIKVLCKKRNIENDVFSIVWKQVSNQSERQLGAFLFLWASEFGELPQLLSSKDTGFRNSVIHKGKIPTKEEALEYGGTVLAIIRPKIAQLKLQCEEEIERVTFEYIQSCSKLVEGQVQGGTMCANTIVSLTAGEEKHNTQTLEDALAGILVWRQMVASTKGITKM</sequence>
<protein>
    <recommendedName>
        <fullName evidence="3">Apea-like HEPN domain-containing protein</fullName>
    </recommendedName>
</protein>
<evidence type="ECO:0000313" key="1">
    <source>
        <dbReference type="EMBL" id="SCZ02643.1"/>
    </source>
</evidence>